<dbReference type="OrthoDB" id="1882482at2"/>
<keyword evidence="3" id="KW-1185">Reference proteome</keyword>
<dbReference type="Pfam" id="PF05147">
    <property type="entry name" value="LANC_like"/>
    <property type="match status" value="1"/>
</dbReference>
<dbReference type="SUPFAM" id="SSF158745">
    <property type="entry name" value="LanC-like"/>
    <property type="match status" value="2"/>
</dbReference>
<reference evidence="2 3" key="1">
    <citation type="submission" date="2017-04" db="EMBL/GenBank/DDBJ databases">
        <title>Complete Genome Sequence of Streptomyces gilvosporeus F607, a Capable Producer of Natamycin.</title>
        <authorList>
            <person name="Zong G."/>
            <person name="Zhong C."/>
            <person name="Fu J."/>
            <person name="Qin R."/>
            <person name="Cao G."/>
        </authorList>
    </citation>
    <scope>NUCLEOTIDE SEQUENCE [LARGE SCALE GENOMIC DNA]</scope>
    <source>
        <strain evidence="2 3">F607</strain>
    </source>
</reference>
<protein>
    <recommendedName>
        <fullName evidence="4">Lanthionine synthetase</fullName>
    </recommendedName>
</protein>
<feature type="binding site" evidence="1">
    <location>
        <position position="389"/>
    </location>
    <ligand>
        <name>Zn(2+)</name>
        <dbReference type="ChEBI" id="CHEBI:29105"/>
    </ligand>
</feature>
<dbReference type="SMART" id="SM01260">
    <property type="entry name" value="LANC_like"/>
    <property type="match status" value="1"/>
</dbReference>
<feature type="binding site" evidence="1">
    <location>
        <position position="388"/>
    </location>
    <ligand>
        <name>Zn(2+)</name>
        <dbReference type="ChEBI" id="CHEBI:29105"/>
    </ligand>
</feature>
<evidence type="ECO:0000256" key="1">
    <source>
        <dbReference type="PIRSR" id="PIRSR607822-1"/>
    </source>
</evidence>
<dbReference type="GO" id="GO:0031179">
    <property type="term" value="P:peptide modification"/>
    <property type="evidence" value="ECO:0007669"/>
    <property type="project" value="InterPro"/>
</dbReference>
<dbReference type="GO" id="GO:0046872">
    <property type="term" value="F:metal ion binding"/>
    <property type="evidence" value="ECO:0007669"/>
    <property type="project" value="UniProtKB-KW"/>
</dbReference>
<dbReference type="Gene3D" id="1.50.10.20">
    <property type="match status" value="1"/>
</dbReference>
<evidence type="ECO:0000313" key="3">
    <source>
        <dbReference type="Proteomes" id="UP000192726"/>
    </source>
</evidence>
<proteinExistence type="predicted"/>
<keyword evidence="1" id="KW-0479">Metal-binding</keyword>
<organism evidence="2 3">
    <name type="scientific">Streptomyces gilvosporeus</name>
    <dbReference type="NCBI Taxonomy" id="553510"/>
    <lineage>
        <taxon>Bacteria</taxon>
        <taxon>Bacillati</taxon>
        <taxon>Actinomycetota</taxon>
        <taxon>Actinomycetes</taxon>
        <taxon>Kitasatosporales</taxon>
        <taxon>Streptomycetaceae</taxon>
        <taxon>Streptomyces</taxon>
    </lineage>
</organism>
<dbReference type="Proteomes" id="UP000192726">
    <property type="component" value="Chromosome"/>
</dbReference>
<gene>
    <name evidence="2" type="ORF">B1H19_05670</name>
</gene>
<evidence type="ECO:0008006" key="4">
    <source>
        <dbReference type="Google" id="ProtNLM"/>
    </source>
</evidence>
<accession>A0A1V0TM39</accession>
<dbReference type="AlphaFoldDB" id="A0A1V0TM39"/>
<dbReference type="InterPro" id="IPR033889">
    <property type="entry name" value="LanC"/>
</dbReference>
<name>A0A1V0TM39_9ACTN</name>
<dbReference type="RefSeq" id="WP_083103521.1">
    <property type="nucleotide sequence ID" value="NZ_CP020569.1"/>
</dbReference>
<dbReference type="STRING" id="553510.B1H19_05670"/>
<dbReference type="EMBL" id="CP020569">
    <property type="protein sequence ID" value="ARF53732.1"/>
    <property type="molecule type" value="Genomic_DNA"/>
</dbReference>
<dbReference type="PRINTS" id="PR01955">
    <property type="entry name" value="LANCFRANKIA"/>
</dbReference>
<dbReference type="PRINTS" id="PR01950">
    <property type="entry name" value="LANCSUPER"/>
</dbReference>
<feature type="binding site" evidence="1">
    <location>
        <position position="339"/>
    </location>
    <ligand>
        <name>Zn(2+)</name>
        <dbReference type="ChEBI" id="CHEBI:29105"/>
    </ligand>
</feature>
<evidence type="ECO:0000313" key="2">
    <source>
        <dbReference type="EMBL" id="ARF53732.1"/>
    </source>
</evidence>
<sequence length="496" mass="52039">MTAPAPLALCDAASDIAHRVAELLSSPEQVADTAHTAFAALPPDVLQPAWQPASLLLGHPGIALLHTRCARTDPRHAAVGHAHLAAAVTAATDAGPAAVGDLVLPARLHARAHGGYTRLLARCAEVHAGFVRAHAARLVARRQEHGPGLAYSDYDAISGLAGQARGLLAAADHGDERCAQVLRDVLGFLVGMTHPVRPAAGDGSQVPGWWCAPDRYLLPRDRAEFPKGDLNVGVAHGICGPLALLSLAHRSGHRVPGMRDAIRRMADWVLSVGHTDERGTQWPGRVAAYPEVTGEFGEPGEPRVPGEFGVPGALGEASAPSRQRRPSQETAVRSAPGWCYGTSGIAWTLHLAGQALDDHRMTMAAEDAIRALVHRPRTPAVSVDPGFCHGRAGILHTVARMAAVGASTELWSAADGLAHELVAEFDPRTPFGYRQALPPSSASKPAPHRVHHPGLLDGAAGIALVLADYADARRGTACEDANGWEASGWDAAFLMS</sequence>
<keyword evidence="1" id="KW-0862">Zinc</keyword>
<dbReference type="KEGG" id="sgv:B1H19_05670"/>
<dbReference type="InterPro" id="IPR007822">
    <property type="entry name" value="LANC-like"/>
</dbReference>
<dbReference type="CDD" id="cd04793">
    <property type="entry name" value="LanC"/>
    <property type="match status" value="1"/>
</dbReference>